<dbReference type="EMBL" id="BSYO01000025">
    <property type="protein sequence ID" value="GMH22811.1"/>
    <property type="molecule type" value="Genomic_DNA"/>
</dbReference>
<organism evidence="1 2">
    <name type="scientific">Nepenthes gracilis</name>
    <name type="common">Slender pitcher plant</name>
    <dbReference type="NCBI Taxonomy" id="150966"/>
    <lineage>
        <taxon>Eukaryota</taxon>
        <taxon>Viridiplantae</taxon>
        <taxon>Streptophyta</taxon>
        <taxon>Embryophyta</taxon>
        <taxon>Tracheophyta</taxon>
        <taxon>Spermatophyta</taxon>
        <taxon>Magnoliopsida</taxon>
        <taxon>eudicotyledons</taxon>
        <taxon>Gunneridae</taxon>
        <taxon>Pentapetalae</taxon>
        <taxon>Caryophyllales</taxon>
        <taxon>Nepenthaceae</taxon>
        <taxon>Nepenthes</taxon>
    </lineage>
</organism>
<name>A0AAD3T559_NEPGR</name>
<gene>
    <name evidence="1" type="ORF">Nepgr_024654</name>
</gene>
<dbReference type="Proteomes" id="UP001279734">
    <property type="component" value="Unassembled WGS sequence"/>
</dbReference>
<accession>A0AAD3T559</accession>
<evidence type="ECO:0000313" key="1">
    <source>
        <dbReference type="EMBL" id="GMH22811.1"/>
    </source>
</evidence>
<sequence length="244" mass="27665">MKLIPIYCCPCEALQFPHCSSPTTLIVSRMHWCSLDKLLLSGLGTKIKEIATLTRVNESSLTFEEFHDVLVGHENDLKSQSIYGECDGTDEIVMGDGTGLLVTHVLWIYTQNAATFICQKLCAIHPGPEYREVSLAGECKDGSIHCQYKVHRLTQFLDDPSWLQLAATKRLLRHLKHTVQYGLFLSKSMTLELHGYSDTYWTGDLSDRSQYLPYSIPWHFTVVAEVFLSSSQQPQLHFGEKSHL</sequence>
<reference evidence="1" key="1">
    <citation type="submission" date="2023-05" db="EMBL/GenBank/DDBJ databases">
        <title>Nepenthes gracilis genome sequencing.</title>
        <authorList>
            <person name="Fukushima K."/>
        </authorList>
    </citation>
    <scope>NUCLEOTIDE SEQUENCE</scope>
    <source>
        <strain evidence="1">SING2019-196</strain>
    </source>
</reference>
<comment type="caution">
    <text evidence="1">The sequence shown here is derived from an EMBL/GenBank/DDBJ whole genome shotgun (WGS) entry which is preliminary data.</text>
</comment>
<keyword evidence="2" id="KW-1185">Reference proteome</keyword>
<dbReference type="AlphaFoldDB" id="A0AAD3T559"/>
<protein>
    <submittedName>
        <fullName evidence="1">Uncharacterized protein</fullName>
    </submittedName>
</protein>
<evidence type="ECO:0000313" key="2">
    <source>
        <dbReference type="Proteomes" id="UP001279734"/>
    </source>
</evidence>
<proteinExistence type="predicted"/>